<protein>
    <recommendedName>
        <fullName evidence="6">Flavanone 4-reductase</fullName>
        <ecNumber evidence="5">1.1.1.219</ecNumber>
        <ecNumber evidence="4">1.1.1.234</ecNumber>
    </recommendedName>
</protein>
<evidence type="ECO:0000259" key="9">
    <source>
        <dbReference type="Pfam" id="PF01370"/>
    </source>
</evidence>
<evidence type="ECO:0000256" key="5">
    <source>
        <dbReference type="ARBA" id="ARBA00039057"/>
    </source>
</evidence>
<dbReference type="EC" id="1.1.1.219" evidence="5"/>
<sequence length="405" mass="45414">MPVTSSSPIDSITESPDVVALLDKVALLDLERKCEKMKVCVTGSTSMVGSHIVRRLLRVGHVVHAPVRGPLTEEKVAFLHAMPGAKERLKLFEVTSLLDEGTYDEPVAGCDVVQHVASPFFMVGSSEQLEEKLFDPALKGVENVLSSCSKSSTVKKVILTGTVLTTACDFTPSFKNPNWTVSEKNWETNTSRKDFSYVHSKILQEKRAHEISEKQSQWELVVLLIGGSFGPMCFTEATGVNAMFLKQVRMGLFFPACPPLGFPMQDVRDVALMHSLAMSSLKVKGRYIIPQRLVMFFEFCNVLKSDKRTKRIMLPLFEFPTFFFKSLFKIAAPLLGIDSFVPRKMWGGSVKFDLSKVYADFDLDKQGYEPLHIRESMVDMDLTFQKYGVSAFSPSLARYRSMKSK</sequence>
<name>K8EP60_9CHLO</name>
<dbReference type="PANTHER" id="PTHR10366">
    <property type="entry name" value="NAD DEPENDENT EPIMERASE/DEHYDRATASE"/>
    <property type="match status" value="1"/>
</dbReference>
<comment type="catalytic activity">
    <reaction evidence="7">
        <text>(2S)-flavan-4-ol + NADP(+) = (2S)-flavanone + NADPH + H(+)</text>
        <dbReference type="Rhea" id="RHEA:11228"/>
        <dbReference type="ChEBI" id="CHEBI:15378"/>
        <dbReference type="ChEBI" id="CHEBI:15605"/>
        <dbReference type="ChEBI" id="CHEBI:15606"/>
        <dbReference type="ChEBI" id="CHEBI:57783"/>
        <dbReference type="ChEBI" id="CHEBI:58349"/>
        <dbReference type="EC" id="1.1.1.234"/>
    </reaction>
</comment>
<comment type="catalytic activity">
    <reaction evidence="8">
        <text>a (2R,3S,4S)-leucoanthocyanidin + NADP(+) = a (2R,3R)-dihydroflavonol + NADPH + H(+)</text>
        <dbReference type="Rhea" id="RHEA:54444"/>
        <dbReference type="ChEBI" id="CHEBI:15378"/>
        <dbReference type="ChEBI" id="CHEBI:57783"/>
        <dbReference type="ChEBI" id="CHEBI:58349"/>
        <dbReference type="ChEBI" id="CHEBI:138176"/>
        <dbReference type="ChEBI" id="CHEBI:138188"/>
        <dbReference type="EC" id="1.1.1.219"/>
    </reaction>
</comment>
<dbReference type="OrthoDB" id="2735536at2759"/>
<dbReference type="Pfam" id="PF01370">
    <property type="entry name" value="Epimerase"/>
    <property type="match status" value="1"/>
</dbReference>
<evidence type="ECO:0000256" key="6">
    <source>
        <dbReference type="ARBA" id="ARBA00042087"/>
    </source>
</evidence>
<dbReference type="GO" id="GO:0047890">
    <property type="term" value="F:flavanone 4-reductase activity"/>
    <property type="evidence" value="ECO:0007669"/>
    <property type="project" value="UniProtKB-EC"/>
</dbReference>
<evidence type="ECO:0000256" key="7">
    <source>
        <dbReference type="ARBA" id="ARBA00048870"/>
    </source>
</evidence>
<dbReference type="AlphaFoldDB" id="K8EP60"/>
<evidence type="ECO:0000256" key="3">
    <source>
        <dbReference type="ARBA" id="ARBA00023445"/>
    </source>
</evidence>
<gene>
    <name evidence="10" type="ordered locus">Bathy14g01580</name>
</gene>
<keyword evidence="11" id="KW-1185">Reference proteome</keyword>
<evidence type="ECO:0000256" key="1">
    <source>
        <dbReference type="ARBA" id="ARBA00023002"/>
    </source>
</evidence>
<dbReference type="EC" id="1.1.1.234" evidence="4"/>
<evidence type="ECO:0000313" key="10">
    <source>
        <dbReference type="EMBL" id="CCO19739.1"/>
    </source>
</evidence>
<dbReference type="eggNOG" id="KOG1502">
    <property type="taxonomic scope" value="Eukaryota"/>
</dbReference>
<evidence type="ECO:0000256" key="8">
    <source>
        <dbReference type="ARBA" id="ARBA00049132"/>
    </source>
</evidence>
<dbReference type="Proteomes" id="UP000198341">
    <property type="component" value="Chromosome 14"/>
</dbReference>
<dbReference type="RefSeq" id="XP_007509282.1">
    <property type="nucleotide sequence ID" value="XM_007509220.1"/>
</dbReference>
<dbReference type="EMBL" id="FO082265">
    <property type="protein sequence ID" value="CCO19739.1"/>
    <property type="molecule type" value="Genomic_DNA"/>
</dbReference>
<reference evidence="10 11" key="1">
    <citation type="submission" date="2011-10" db="EMBL/GenBank/DDBJ databases">
        <authorList>
            <person name="Genoscope - CEA"/>
        </authorList>
    </citation>
    <scope>NUCLEOTIDE SEQUENCE [LARGE SCALE GENOMIC DNA]</scope>
    <source>
        <strain evidence="10 11">RCC 1105</strain>
    </source>
</reference>
<dbReference type="GO" id="GO:0009813">
    <property type="term" value="P:flavonoid biosynthetic process"/>
    <property type="evidence" value="ECO:0007669"/>
    <property type="project" value="UniProtKB-KW"/>
</dbReference>
<dbReference type="PANTHER" id="PTHR10366:SF564">
    <property type="entry name" value="STEROL-4-ALPHA-CARBOXYLATE 3-DEHYDROGENASE, DECARBOXYLATING"/>
    <property type="match status" value="1"/>
</dbReference>
<evidence type="ECO:0000313" key="11">
    <source>
        <dbReference type="Proteomes" id="UP000198341"/>
    </source>
</evidence>
<dbReference type="InterPro" id="IPR050425">
    <property type="entry name" value="NAD(P)_dehydrat-like"/>
</dbReference>
<dbReference type="GO" id="GO:0045552">
    <property type="term" value="F:dihydroflavanol 4-reductase activity"/>
    <property type="evidence" value="ECO:0007669"/>
    <property type="project" value="UniProtKB-EC"/>
</dbReference>
<accession>K8EP60</accession>
<feature type="domain" description="NAD-dependent epimerase/dehydratase" evidence="9">
    <location>
        <begin position="39"/>
        <end position="277"/>
    </location>
</feature>
<evidence type="ECO:0000256" key="4">
    <source>
        <dbReference type="ARBA" id="ARBA00039055"/>
    </source>
</evidence>
<dbReference type="InterPro" id="IPR036291">
    <property type="entry name" value="NAD(P)-bd_dom_sf"/>
</dbReference>
<dbReference type="STRING" id="41875.K8EP60"/>
<comment type="similarity">
    <text evidence="3">Belongs to the NAD(P)-dependent epimerase/dehydratase family. Dihydroflavonol-4-reductase subfamily.</text>
</comment>
<evidence type="ECO:0000256" key="2">
    <source>
        <dbReference type="ARBA" id="ARBA00023241"/>
    </source>
</evidence>
<dbReference type="SUPFAM" id="SSF51735">
    <property type="entry name" value="NAD(P)-binding Rossmann-fold domains"/>
    <property type="match status" value="1"/>
</dbReference>
<proteinExistence type="inferred from homology"/>
<dbReference type="InterPro" id="IPR001509">
    <property type="entry name" value="Epimerase_deHydtase"/>
</dbReference>
<dbReference type="Gene3D" id="3.40.50.720">
    <property type="entry name" value="NAD(P)-binding Rossmann-like Domain"/>
    <property type="match status" value="1"/>
</dbReference>
<dbReference type="GeneID" id="19011914"/>
<dbReference type="KEGG" id="bpg:Bathy14g01580"/>
<keyword evidence="2" id="KW-0284">Flavonoid biosynthesis</keyword>
<keyword evidence="1" id="KW-0560">Oxidoreductase</keyword>
<organism evidence="10 11">
    <name type="scientific">Bathycoccus prasinos</name>
    <dbReference type="NCBI Taxonomy" id="41875"/>
    <lineage>
        <taxon>Eukaryota</taxon>
        <taxon>Viridiplantae</taxon>
        <taxon>Chlorophyta</taxon>
        <taxon>Mamiellophyceae</taxon>
        <taxon>Mamiellales</taxon>
        <taxon>Bathycoccaceae</taxon>
        <taxon>Bathycoccus</taxon>
    </lineage>
</organism>